<dbReference type="AlphaFoldDB" id="A0A1H0PXT4"/>
<dbReference type="PANTHER" id="PTHR43157">
    <property type="entry name" value="PHOSPHATIDYLINOSITOL-GLYCAN BIOSYNTHESIS CLASS F PROTEIN-RELATED"/>
    <property type="match status" value="1"/>
</dbReference>
<evidence type="ECO:0000313" key="3">
    <source>
        <dbReference type="Proteomes" id="UP000199341"/>
    </source>
</evidence>
<dbReference type="Gene3D" id="3.40.50.720">
    <property type="entry name" value="NAD(P)-binding Rossmann-like Domain"/>
    <property type="match status" value="1"/>
</dbReference>
<dbReference type="PANTHER" id="PTHR43157:SF31">
    <property type="entry name" value="PHOSPHATIDYLINOSITOL-GLYCAN BIOSYNTHESIS CLASS F PROTEIN"/>
    <property type="match status" value="1"/>
</dbReference>
<dbReference type="InterPro" id="IPR002347">
    <property type="entry name" value="SDR_fam"/>
</dbReference>
<keyword evidence="3" id="KW-1185">Reference proteome</keyword>
<dbReference type="EMBL" id="FNIE01000017">
    <property type="protein sequence ID" value="SDP09932.1"/>
    <property type="molecule type" value="Genomic_DNA"/>
</dbReference>
<name>A0A1H0PXT4_9ACTN</name>
<organism evidence="2 3">
    <name type="scientific">Actinacidiphila guanduensis</name>
    <dbReference type="NCBI Taxonomy" id="310781"/>
    <lineage>
        <taxon>Bacteria</taxon>
        <taxon>Bacillati</taxon>
        <taxon>Actinomycetota</taxon>
        <taxon>Actinomycetes</taxon>
        <taxon>Kitasatosporales</taxon>
        <taxon>Streptomycetaceae</taxon>
        <taxon>Actinacidiphila</taxon>
    </lineage>
</organism>
<reference evidence="2 3" key="1">
    <citation type="submission" date="2016-10" db="EMBL/GenBank/DDBJ databases">
        <authorList>
            <person name="de Groot N.N."/>
        </authorList>
    </citation>
    <scope>NUCLEOTIDE SEQUENCE [LARGE SCALE GENOMIC DNA]</scope>
    <source>
        <strain evidence="2 3">CGMCC 4.2022</strain>
    </source>
</reference>
<accession>A0A1H0PXT4</accession>
<dbReference type="Proteomes" id="UP000199341">
    <property type="component" value="Unassembled WGS sequence"/>
</dbReference>
<evidence type="ECO:0000256" key="1">
    <source>
        <dbReference type="ARBA" id="ARBA00023002"/>
    </source>
</evidence>
<gene>
    <name evidence="2" type="ORF">SAMN05216259_11752</name>
</gene>
<protein>
    <submittedName>
        <fullName evidence="2">NAD(P)-dependent dehydrogenase, short-chain alcohol dehydrogenase family</fullName>
    </submittedName>
</protein>
<dbReference type="PRINTS" id="PR00081">
    <property type="entry name" value="GDHRDH"/>
</dbReference>
<dbReference type="RefSeq" id="WP_093787663.1">
    <property type="nucleotide sequence ID" value="NZ_FNIE01000017.1"/>
</dbReference>
<proteinExistence type="predicted"/>
<dbReference type="InterPro" id="IPR036291">
    <property type="entry name" value="NAD(P)-bd_dom_sf"/>
</dbReference>
<evidence type="ECO:0000313" key="2">
    <source>
        <dbReference type="EMBL" id="SDP09932.1"/>
    </source>
</evidence>
<dbReference type="SUPFAM" id="SSF51735">
    <property type="entry name" value="NAD(P)-binding Rossmann-fold domains"/>
    <property type="match status" value="1"/>
</dbReference>
<keyword evidence="1" id="KW-0560">Oxidoreductase</keyword>
<sequence>MAGIFITGATDGLGLAAARLLIEQGHSVTGHARNERRAEQLRRRLPGMADVLIADLSSKRQTVDLANRANRGGAFDAVIHNAGVGYREPRKITTEDGHAHVLAINVLAPYILTCLMDRPRRLVYLSSGMHHSGDADTRDMDWDHRPWNGAQAYADSKLYDATLAFAVARLWPGVLSNALEPGWVPTKMGGPGAPDDIELAHITQAWLAAADDPAAKVSGRYFYHQKETAPATDALDPAFQDELLLSLEELTSVRFPPQ</sequence>
<dbReference type="STRING" id="310781.SAMN05216259_11752"/>
<dbReference type="OrthoDB" id="9785826at2"/>
<dbReference type="GO" id="GO:0016491">
    <property type="term" value="F:oxidoreductase activity"/>
    <property type="evidence" value="ECO:0007669"/>
    <property type="project" value="UniProtKB-KW"/>
</dbReference>
<dbReference type="Pfam" id="PF00106">
    <property type="entry name" value="adh_short"/>
    <property type="match status" value="1"/>
</dbReference>